<dbReference type="Pfam" id="PF13385">
    <property type="entry name" value="Laminin_G_3"/>
    <property type="match status" value="1"/>
</dbReference>
<organism evidence="1 2">
    <name type="scientific">Durusdinium trenchii</name>
    <dbReference type="NCBI Taxonomy" id="1381693"/>
    <lineage>
        <taxon>Eukaryota</taxon>
        <taxon>Sar</taxon>
        <taxon>Alveolata</taxon>
        <taxon>Dinophyceae</taxon>
        <taxon>Suessiales</taxon>
        <taxon>Symbiodiniaceae</taxon>
        <taxon>Durusdinium</taxon>
    </lineage>
</organism>
<accession>A0ABP0IDF0</accession>
<keyword evidence="2" id="KW-1185">Reference proteome</keyword>
<dbReference type="SUPFAM" id="SSF49899">
    <property type="entry name" value="Concanavalin A-like lectins/glucanases"/>
    <property type="match status" value="1"/>
</dbReference>
<dbReference type="Proteomes" id="UP001642464">
    <property type="component" value="Unassembled WGS sequence"/>
</dbReference>
<proteinExistence type="predicted"/>
<evidence type="ECO:0000313" key="2">
    <source>
        <dbReference type="Proteomes" id="UP001642464"/>
    </source>
</evidence>
<gene>
    <name evidence="1" type="ORF">SCF082_LOCUS6575</name>
</gene>
<dbReference type="InterPro" id="IPR013320">
    <property type="entry name" value="ConA-like_dom_sf"/>
</dbReference>
<name>A0ABP0IDF0_9DINO</name>
<comment type="caution">
    <text evidence="1">The sequence shown here is derived from an EMBL/GenBank/DDBJ whole genome shotgun (WGS) entry which is preliminary data.</text>
</comment>
<dbReference type="Gene3D" id="2.60.120.200">
    <property type="match status" value="1"/>
</dbReference>
<dbReference type="EMBL" id="CAXAMM010003605">
    <property type="protein sequence ID" value="CAK9000618.1"/>
    <property type="molecule type" value="Genomic_DNA"/>
</dbReference>
<feature type="non-terminal residue" evidence="1">
    <location>
        <position position="273"/>
    </location>
</feature>
<reference evidence="1 2" key="1">
    <citation type="submission" date="2024-02" db="EMBL/GenBank/DDBJ databases">
        <authorList>
            <person name="Chen Y."/>
            <person name="Shah S."/>
            <person name="Dougan E. K."/>
            <person name="Thang M."/>
            <person name="Chan C."/>
        </authorList>
    </citation>
    <scope>NUCLEOTIDE SEQUENCE [LARGE SCALE GENOMIC DNA]</scope>
</reference>
<sequence>MDPGLRTVSYSSPYRSYRSTATVRCRQDRLMLHSYGDSELVCGLDSTGTTGAWRSPRGMLAITKHCYFTGSPIFDTTFIENGCFMGDFAQNPDNFTIPVYFYRTAGILFWHKPTEWLVGSTVLEGNHGNGRWRIQWVAEGVLNARVDVGVGELQMDVTQNQTKGPGDWFHIAFVWDLGVGLAGMGRTYFWVDGVQAEPVEVNSEKLTHFIWVDPEDRLDIGGLVSPTSPGEYSNIRVYTRAVPQEEVWVIFSSEDPTCGMTDDVCPTPWSYKS</sequence>
<protein>
    <submittedName>
        <fullName evidence="1">Wnt inhibitory factor 1</fullName>
    </submittedName>
</protein>
<evidence type="ECO:0000313" key="1">
    <source>
        <dbReference type="EMBL" id="CAK9000618.1"/>
    </source>
</evidence>